<dbReference type="RefSeq" id="WP_067060301.1">
    <property type="nucleotide sequence ID" value="NZ_CP014699.1"/>
</dbReference>
<reference evidence="2" key="2">
    <citation type="submission" date="2016-03" db="EMBL/GenBank/DDBJ databases">
        <title>Streptococcus antelopensis sp. nov., isolated from the feces of the Tibetan antelope (Pantholops hodgsonii) in Hoh Xil National Nature Reserve, Qinghai, China.</title>
        <authorList>
            <person name="Bai X."/>
        </authorList>
    </citation>
    <scope>NUCLEOTIDE SEQUENCE [LARGE SCALE GENOMIC DNA]</scope>
    <source>
        <strain evidence="2">TA 26</strain>
    </source>
</reference>
<evidence type="ECO:0000313" key="1">
    <source>
        <dbReference type="EMBL" id="AND78770.1"/>
    </source>
</evidence>
<dbReference type="Proteomes" id="UP000077317">
    <property type="component" value="Chromosome"/>
</dbReference>
<evidence type="ECO:0008006" key="3">
    <source>
        <dbReference type="Google" id="ProtNLM"/>
    </source>
</evidence>
<dbReference type="KEGG" id="spat:A0O21_01340"/>
<dbReference type="OrthoDB" id="2237686at2"/>
<organism evidence="1 2">
    <name type="scientific">Streptococcus pantholopis</name>
    <dbReference type="NCBI Taxonomy" id="1811193"/>
    <lineage>
        <taxon>Bacteria</taxon>
        <taxon>Bacillati</taxon>
        <taxon>Bacillota</taxon>
        <taxon>Bacilli</taxon>
        <taxon>Lactobacillales</taxon>
        <taxon>Streptococcaceae</taxon>
        <taxon>Streptococcus</taxon>
    </lineage>
</organism>
<reference evidence="1 2" key="1">
    <citation type="journal article" date="2016" name="Int. J. Syst. Evol. Microbiol.">
        <title>Streptococcuspantholopis sp. nov., isolated from faeces of the Tibetan antelope (Pantholops hodgsonii).</title>
        <authorList>
            <person name="Bai X."/>
            <person name="Xiong Y."/>
            <person name="Lu S."/>
            <person name="Jin D."/>
            <person name="Lai X."/>
            <person name="Yang J."/>
            <person name="Niu L."/>
            <person name="Hu S."/>
            <person name="Meng X."/>
            <person name="Pu J."/>
            <person name="Ye C."/>
            <person name="Xu J."/>
        </authorList>
    </citation>
    <scope>NUCLEOTIDE SEQUENCE [LARGE SCALE GENOMIC DNA]</scope>
    <source>
        <strain evidence="1 2">TA 26</strain>
    </source>
</reference>
<dbReference type="EMBL" id="CP014699">
    <property type="protein sequence ID" value="AND78770.1"/>
    <property type="molecule type" value="Genomic_DNA"/>
</dbReference>
<gene>
    <name evidence="1" type="ORF">A0O21_01340</name>
</gene>
<accession>A0A172Q5P0</accession>
<keyword evidence="2" id="KW-1185">Reference proteome</keyword>
<evidence type="ECO:0000313" key="2">
    <source>
        <dbReference type="Proteomes" id="UP000077317"/>
    </source>
</evidence>
<dbReference type="InterPro" id="IPR010738">
    <property type="entry name" value="DUF1310"/>
</dbReference>
<dbReference type="AlphaFoldDB" id="A0A172Q5P0"/>
<protein>
    <recommendedName>
        <fullName evidence="3">DUF1310 domain-containing protein</fullName>
    </recommendedName>
</protein>
<dbReference type="STRING" id="1811193.A0O21_01340"/>
<sequence>MPRKKKIKRLLIGIAVLIGIGLGGFAVHQQQEKQKMIEIATSKEARKVYEDYLKNEDPQAFTAKGFIYSYKVDKESLDYNPMGGLMVTVIINGDEEMDVGFNLMDNGDGTYSSAYYTSSPKFWQTQEKYYGKSD</sequence>
<dbReference type="Pfam" id="PF07006">
    <property type="entry name" value="DUF1310"/>
    <property type="match status" value="1"/>
</dbReference>
<name>A0A172Q5P0_9STRE</name>
<proteinExistence type="predicted"/>